<evidence type="ECO:0000313" key="1">
    <source>
        <dbReference type="EMBL" id="OGZ20495.1"/>
    </source>
</evidence>
<organism evidence="1 2">
    <name type="scientific">Candidatus Lloydbacteria bacterium RIFOXYC12_FULL_46_25</name>
    <dbReference type="NCBI Taxonomy" id="1798670"/>
    <lineage>
        <taxon>Bacteria</taxon>
        <taxon>Candidatus Lloydiibacteriota</taxon>
    </lineage>
</organism>
<dbReference type="EMBL" id="MHLU01000013">
    <property type="protein sequence ID" value="OGZ20495.1"/>
    <property type="molecule type" value="Genomic_DNA"/>
</dbReference>
<comment type="caution">
    <text evidence="1">The sequence shown here is derived from an EMBL/GenBank/DDBJ whole genome shotgun (WGS) entry which is preliminary data.</text>
</comment>
<accession>A0A1G2E419</accession>
<reference evidence="1 2" key="1">
    <citation type="journal article" date="2016" name="Nat. Commun.">
        <title>Thousands of microbial genomes shed light on interconnected biogeochemical processes in an aquifer system.</title>
        <authorList>
            <person name="Anantharaman K."/>
            <person name="Brown C.T."/>
            <person name="Hug L.A."/>
            <person name="Sharon I."/>
            <person name="Castelle C.J."/>
            <person name="Probst A.J."/>
            <person name="Thomas B.C."/>
            <person name="Singh A."/>
            <person name="Wilkins M.J."/>
            <person name="Karaoz U."/>
            <person name="Brodie E.L."/>
            <person name="Williams K.H."/>
            <person name="Hubbard S.S."/>
            <person name="Banfield J.F."/>
        </authorList>
    </citation>
    <scope>NUCLEOTIDE SEQUENCE [LARGE SCALE GENOMIC DNA]</scope>
</reference>
<dbReference type="AlphaFoldDB" id="A0A1G2E419"/>
<proteinExistence type="predicted"/>
<dbReference type="Proteomes" id="UP000178106">
    <property type="component" value="Unassembled WGS sequence"/>
</dbReference>
<name>A0A1G2E419_9BACT</name>
<protein>
    <submittedName>
        <fullName evidence="1">Uncharacterized protein</fullName>
    </submittedName>
</protein>
<evidence type="ECO:0000313" key="2">
    <source>
        <dbReference type="Proteomes" id="UP000178106"/>
    </source>
</evidence>
<gene>
    <name evidence="1" type="ORF">A2494_04110</name>
</gene>
<sequence>MYVESILDQIKHTVEDVEFIAKDNSDGIIGMDISCTDGIVFGLKFRDEAERGLLWNELSETPPVPFVQIGNTFVRVKHLRMVKAEKHQGHHAIILLFTSPATIVRPYEDVNVFKKDYSVLIQLLSHYQDRRANVSFAKTKQ</sequence>